<dbReference type="PATRIC" id="fig|1127483.3.peg.3678"/>
<dbReference type="Pfam" id="PF00126">
    <property type="entry name" value="HTH_1"/>
    <property type="match status" value="1"/>
</dbReference>
<dbReference type="InterPro" id="IPR000847">
    <property type="entry name" value="LysR_HTH_N"/>
</dbReference>
<dbReference type="InterPro" id="IPR036388">
    <property type="entry name" value="WH-like_DNA-bd_sf"/>
</dbReference>
<sequence>MKTIEWRDWEIFCRVVEGASFTKGAELADVPKSSASAAVSRLEVQLGVRLFERTTRRVRVTERGQHLYERVSPLFNELREISAEAVSVSEEVSGTLRISTPYEVGSLHISPSLTLLLRLHPQLRVEVDVSWEQPDLVEQGYDLAFVMTTTGLHDSSFASKRVVRIERGFFAAPSLIRARGLPRTPQELAGWPMLGDAEDRRWEFLRDGVEVASMAVEPRMRTQSAEIRLKAATDGLGVARLSPRYAQDELEQGRLVRVLPAYSSSPLKVFVLMPARKLMPASVRAFLDVLERTLGSASADRQGAVGVGLAD</sequence>
<dbReference type="AlphaFoldDB" id="H1S6W6"/>
<gene>
    <name evidence="6" type="ORF">OR16_18331</name>
</gene>
<dbReference type="CDD" id="cd08422">
    <property type="entry name" value="PBP2_CrgA_like"/>
    <property type="match status" value="1"/>
</dbReference>
<dbReference type="Proteomes" id="UP000005808">
    <property type="component" value="Unassembled WGS sequence"/>
</dbReference>
<evidence type="ECO:0000256" key="1">
    <source>
        <dbReference type="ARBA" id="ARBA00009437"/>
    </source>
</evidence>
<comment type="caution">
    <text evidence="6">The sequence shown here is derived from an EMBL/GenBank/DDBJ whole genome shotgun (WGS) entry which is preliminary data.</text>
</comment>
<dbReference type="EMBL" id="AHJE01000044">
    <property type="protein sequence ID" value="EHP41777.1"/>
    <property type="molecule type" value="Genomic_DNA"/>
</dbReference>
<comment type="similarity">
    <text evidence="1">Belongs to the LysR transcriptional regulatory family.</text>
</comment>
<reference evidence="6 7" key="1">
    <citation type="journal article" date="2012" name="J. Bacteriol.">
        <title>De Novo Genome Project of Cupriavidus basilensis OR16.</title>
        <authorList>
            <person name="Cserhati M."/>
            <person name="Kriszt B."/>
            <person name="Szoboszlay S."/>
            <person name="Toth A."/>
            <person name="Szabo I."/>
            <person name="Tancsics A."/>
            <person name="Nagy I."/>
            <person name="Horvath B."/>
            <person name="Nagy I."/>
            <person name="Kukolya J."/>
        </authorList>
    </citation>
    <scope>NUCLEOTIDE SEQUENCE [LARGE SCALE GENOMIC DNA]</scope>
    <source>
        <strain evidence="6 7">OR16</strain>
    </source>
</reference>
<proteinExistence type="inferred from homology"/>
<organism evidence="6 7">
    <name type="scientific">Cupriavidus basilensis OR16</name>
    <dbReference type="NCBI Taxonomy" id="1127483"/>
    <lineage>
        <taxon>Bacteria</taxon>
        <taxon>Pseudomonadati</taxon>
        <taxon>Pseudomonadota</taxon>
        <taxon>Betaproteobacteria</taxon>
        <taxon>Burkholderiales</taxon>
        <taxon>Burkholderiaceae</taxon>
        <taxon>Cupriavidus</taxon>
    </lineage>
</organism>
<evidence type="ECO:0000313" key="6">
    <source>
        <dbReference type="EMBL" id="EHP41777.1"/>
    </source>
</evidence>
<evidence type="ECO:0000313" key="7">
    <source>
        <dbReference type="Proteomes" id="UP000005808"/>
    </source>
</evidence>
<dbReference type="PROSITE" id="PS50931">
    <property type="entry name" value="HTH_LYSR"/>
    <property type="match status" value="1"/>
</dbReference>
<evidence type="ECO:0000259" key="5">
    <source>
        <dbReference type="PROSITE" id="PS50931"/>
    </source>
</evidence>
<evidence type="ECO:0000256" key="4">
    <source>
        <dbReference type="ARBA" id="ARBA00023163"/>
    </source>
</evidence>
<dbReference type="InterPro" id="IPR005119">
    <property type="entry name" value="LysR_subst-bd"/>
</dbReference>
<dbReference type="RefSeq" id="WP_006159161.1">
    <property type="nucleotide sequence ID" value="NZ_AHJE01000044.1"/>
</dbReference>
<dbReference type="SUPFAM" id="SSF53850">
    <property type="entry name" value="Periplasmic binding protein-like II"/>
    <property type="match status" value="1"/>
</dbReference>
<evidence type="ECO:0000256" key="3">
    <source>
        <dbReference type="ARBA" id="ARBA00023125"/>
    </source>
</evidence>
<evidence type="ECO:0000256" key="2">
    <source>
        <dbReference type="ARBA" id="ARBA00023015"/>
    </source>
</evidence>
<dbReference type="FunFam" id="1.10.10.10:FF:000001">
    <property type="entry name" value="LysR family transcriptional regulator"/>
    <property type="match status" value="1"/>
</dbReference>
<keyword evidence="4" id="KW-0804">Transcription</keyword>
<dbReference type="GO" id="GO:0003700">
    <property type="term" value="F:DNA-binding transcription factor activity"/>
    <property type="evidence" value="ECO:0007669"/>
    <property type="project" value="InterPro"/>
</dbReference>
<dbReference type="Gene3D" id="1.10.10.10">
    <property type="entry name" value="Winged helix-like DNA-binding domain superfamily/Winged helix DNA-binding domain"/>
    <property type="match status" value="1"/>
</dbReference>
<dbReference type="Gene3D" id="3.40.190.290">
    <property type="match status" value="1"/>
</dbReference>
<dbReference type="Pfam" id="PF03466">
    <property type="entry name" value="LysR_substrate"/>
    <property type="match status" value="1"/>
</dbReference>
<dbReference type="OrthoDB" id="8680424at2"/>
<dbReference type="InterPro" id="IPR036390">
    <property type="entry name" value="WH_DNA-bd_sf"/>
</dbReference>
<accession>H1S6W6</accession>
<dbReference type="PANTHER" id="PTHR30537">
    <property type="entry name" value="HTH-TYPE TRANSCRIPTIONAL REGULATOR"/>
    <property type="match status" value="1"/>
</dbReference>
<dbReference type="SUPFAM" id="SSF46785">
    <property type="entry name" value="Winged helix' DNA-binding domain"/>
    <property type="match status" value="1"/>
</dbReference>
<keyword evidence="2" id="KW-0805">Transcription regulation</keyword>
<dbReference type="GO" id="GO:0003677">
    <property type="term" value="F:DNA binding"/>
    <property type="evidence" value="ECO:0007669"/>
    <property type="project" value="UniProtKB-KW"/>
</dbReference>
<dbReference type="PANTHER" id="PTHR30537:SF5">
    <property type="entry name" value="HTH-TYPE TRANSCRIPTIONAL ACTIVATOR TTDR-RELATED"/>
    <property type="match status" value="1"/>
</dbReference>
<protein>
    <submittedName>
        <fullName evidence="6">LysR family transcriptional regulator</fullName>
    </submittedName>
</protein>
<name>H1S6W6_9BURK</name>
<keyword evidence="3" id="KW-0238">DNA-binding</keyword>
<feature type="domain" description="HTH lysR-type" evidence="5">
    <location>
        <begin position="4"/>
        <end position="61"/>
    </location>
</feature>
<dbReference type="InterPro" id="IPR058163">
    <property type="entry name" value="LysR-type_TF_proteobact-type"/>
</dbReference>